<feature type="coiled-coil region" evidence="1">
    <location>
        <begin position="9"/>
        <end position="43"/>
    </location>
</feature>
<protein>
    <submittedName>
        <fullName evidence="2">Spore germination protein GerPC</fullName>
    </submittedName>
</protein>
<organism evidence="2 3">
    <name type="scientific">Fervidibacillus albus</name>
    <dbReference type="NCBI Taxonomy" id="2980026"/>
    <lineage>
        <taxon>Bacteria</taxon>
        <taxon>Bacillati</taxon>
        <taxon>Bacillota</taxon>
        <taxon>Bacilli</taxon>
        <taxon>Bacillales</taxon>
        <taxon>Bacillaceae</taxon>
        <taxon>Fervidibacillus</taxon>
    </lineage>
</organism>
<dbReference type="AlphaFoldDB" id="A0A9E8LSB7"/>
<dbReference type="Proteomes" id="UP001164718">
    <property type="component" value="Chromosome"/>
</dbReference>
<name>A0A9E8LSB7_9BACI</name>
<dbReference type="Pfam" id="PF10737">
    <property type="entry name" value="GerPC"/>
    <property type="match status" value="1"/>
</dbReference>
<dbReference type="KEGG" id="faf:OE104_08530"/>
<evidence type="ECO:0000256" key="1">
    <source>
        <dbReference type="SAM" id="Coils"/>
    </source>
</evidence>
<evidence type="ECO:0000313" key="3">
    <source>
        <dbReference type="Proteomes" id="UP001164718"/>
    </source>
</evidence>
<dbReference type="InterPro" id="IPR019673">
    <property type="entry name" value="Spore_germination_GerPC"/>
</dbReference>
<dbReference type="RefSeq" id="WP_275416471.1">
    <property type="nucleotide sequence ID" value="NZ_CP106878.1"/>
</dbReference>
<dbReference type="EMBL" id="CP106878">
    <property type="protein sequence ID" value="WAA08689.1"/>
    <property type="molecule type" value="Genomic_DNA"/>
</dbReference>
<proteinExistence type="predicted"/>
<gene>
    <name evidence="2" type="ORF">OE104_08530</name>
</gene>
<sequence>MQKDMFYYYNQLINKIQRQEEKIRELIDQQAVFQQEMEKLKNKPSINIERIDYQFDQLKIERLEGTLNIGINPNDLEDLDEFSIGYPQFPPPTSQFRNKPFIEKLEKRLNDYLEQELPTLIDKTLEQLNVNVDASYNDFIQQDIRRQLPSRISYYLQRFATEEDASDDHLEEQIFSTIKTDIEKAVHTFFNQFRKKGDGTEQ</sequence>
<keyword evidence="1" id="KW-0175">Coiled coil</keyword>
<reference evidence="2" key="1">
    <citation type="submission" date="2022-09" db="EMBL/GenBank/DDBJ databases">
        <title>Complete Genomes of Fervidibacillus albus and Fervidibacillus halotolerans isolated from tidal flat sediments.</title>
        <authorList>
            <person name="Kwon K.K."/>
            <person name="Yang S.-H."/>
            <person name="Park M.J."/>
            <person name="Oh H.-M."/>
        </authorList>
    </citation>
    <scope>NUCLEOTIDE SEQUENCE</scope>
    <source>
        <strain evidence="2">MEBiC13591</strain>
    </source>
</reference>
<keyword evidence="3" id="KW-1185">Reference proteome</keyword>
<accession>A0A9E8LSB7</accession>
<evidence type="ECO:0000313" key="2">
    <source>
        <dbReference type="EMBL" id="WAA08689.1"/>
    </source>
</evidence>